<dbReference type="AlphaFoldDB" id="A0A9P7KCN1"/>
<dbReference type="SUPFAM" id="SSF46785">
    <property type="entry name" value="Winged helix' DNA-binding domain"/>
    <property type="match status" value="1"/>
</dbReference>
<dbReference type="GO" id="GO:0045727">
    <property type="term" value="P:positive regulation of translation"/>
    <property type="evidence" value="ECO:0007669"/>
    <property type="project" value="TreeGrafter"/>
</dbReference>
<feature type="compositionally biased region" description="Basic and acidic residues" evidence="3">
    <location>
        <begin position="912"/>
        <end position="938"/>
    </location>
</feature>
<feature type="compositionally biased region" description="Basic and acidic residues" evidence="3">
    <location>
        <begin position="1182"/>
        <end position="1199"/>
    </location>
</feature>
<feature type="compositionally biased region" description="Polar residues" evidence="3">
    <location>
        <begin position="396"/>
        <end position="415"/>
    </location>
</feature>
<evidence type="ECO:0000256" key="2">
    <source>
        <dbReference type="PROSITE-ProRule" id="PRU00332"/>
    </source>
</evidence>
<evidence type="ECO:0000313" key="5">
    <source>
        <dbReference type="EMBL" id="KAG5644339.1"/>
    </source>
</evidence>
<dbReference type="GO" id="GO:0005829">
    <property type="term" value="C:cytosol"/>
    <property type="evidence" value="ECO:0007669"/>
    <property type="project" value="TreeGrafter"/>
</dbReference>
<feature type="compositionally biased region" description="Low complexity" evidence="3">
    <location>
        <begin position="367"/>
        <end position="379"/>
    </location>
</feature>
<feature type="region of interest" description="Disordered" evidence="3">
    <location>
        <begin position="1"/>
        <end position="32"/>
    </location>
</feature>
<dbReference type="InterPro" id="IPR036388">
    <property type="entry name" value="WH-like_DNA-bd_sf"/>
</dbReference>
<dbReference type="Proteomes" id="UP000775547">
    <property type="component" value="Unassembled WGS sequence"/>
</dbReference>
<dbReference type="OrthoDB" id="340227at2759"/>
<feature type="compositionally biased region" description="Pro residues" evidence="3">
    <location>
        <begin position="489"/>
        <end position="502"/>
    </location>
</feature>
<dbReference type="EMBL" id="JABCKV010000073">
    <property type="protein sequence ID" value="KAG5644339.1"/>
    <property type="molecule type" value="Genomic_DNA"/>
</dbReference>
<accession>A0A9P7KCN1</accession>
<organism evidence="5 6">
    <name type="scientific">Asterophora parasitica</name>
    <dbReference type="NCBI Taxonomy" id="117018"/>
    <lineage>
        <taxon>Eukaryota</taxon>
        <taxon>Fungi</taxon>
        <taxon>Dikarya</taxon>
        <taxon>Basidiomycota</taxon>
        <taxon>Agaricomycotina</taxon>
        <taxon>Agaricomycetes</taxon>
        <taxon>Agaricomycetidae</taxon>
        <taxon>Agaricales</taxon>
        <taxon>Tricholomatineae</taxon>
        <taxon>Lyophyllaceae</taxon>
        <taxon>Asterophora</taxon>
    </lineage>
</organism>
<feature type="compositionally biased region" description="Polar residues" evidence="3">
    <location>
        <begin position="1"/>
        <end position="10"/>
    </location>
</feature>
<feature type="compositionally biased region" description="Pro residues" evidence="3">
    <location>
        <begin position="442"/>
        <end position="460"/>
    </location>
</feature>
<feature type="region of interest" description="Disordered" evidence="3">
    <location>
        <begin position="726"/>
        <end position="752"/>
    </location>
</feature>
<evidence type="ECO:0000256" key="3">
    <source>
        <dbReference type="SAM" id="MobiDB-lite"/>
    </source>
</evidence>
<reference evidence="5" key="2">
    <citation type="submission" date="2021-10" db="EMBL/GenBank/DDBJ databases">
        <title>Phylogenomics reveals ancestral predisposition of the termite-cultivated fungus Termitomyces towards a domesticated lifestyle.</title>
        <authorList>
            <person name="Auxier B."/>
            <person name="Grum-Grzhimaylo A."/>
            <person name="Cardenas M.E."/>
            <person name="Lodge J.D."/>
            <person name="Laessoe T."/>
            <person name="Pedersen O."/>
            <person name="Smith M.E."/>
            <person name="Kuyper T.W."/>
            <person name="Franco-Molano E.A."/>
            <person name="Baroni T.J."/>
            <person name="Aanen D.K."/>
        </authorList>
    </citation>
    <scope>NUCLEOTIDE SEQUENCE</scope>
    <source>
        <strain evidence="5">AP01</strain>
        <tissue evidence="5">Mycelium</tissue>
    </source>
</reference>
<feature type="region of interest" description="Disordered" evidence="3">
    <location>
        <begin position="613"/>
        <end position="646"/>
    </location>
</feature>
<evidence type="ECO:0000259" key="4">
    <source>
        <dbReference type="PROSITE" id="PS50961"/>
    </source>
</evidence>
<feature type="compositionally biased region" description="Polar residues" evidence="3">
    <location>
        <begin position="251"/>
        <end position="260"/>
    </location>
</feature>
<dbReference type="PANTHER" id="PTHR22792:SF132">
    <property type="entry name" value="LA-RELATED PROTEIN 1"/>
    <property type="match status" value="1"/>
</dbReference>
<feature type="region of interest" description="Disordered" evidence="3">
    <location>
        <begin position="231"/>
        <end position="509"/>
    </location>
</feature>
<feature type="domain" description="HTH La-type RNA-binding" evidence="4">
    <location>
        <begin position="1085"/>
        <end position="1174"/>
    </location>
</feature>
<feature type="compositionally biased region" description="Low complexity" evidence="3">
    <location>
        <begin position="95"/>
        <end position="104"/>
    </location>
</feature>
<dbReference type="InterPro" id="IPR006630">
    <property type="entry name" value="La_HTH"/>
</dbReference>
<dbReference type="PROSITE" id="PS50961">
    <property type="entry name" value="HTH_LA"/>
    <property type="match status" value="1"/>
</dbReference>
<reference evidence="5" key="1">
    <citation type="submission" date="2020-07" db="EMBL/GenBank/DDBJ databases">
        <authorList>
            <person name="Nieuwenhuis M."/>
            <person name="Van De Peppel L.J.J."/>
        </authorList>
    </citation>
    <scope>NUCLEOTIDE SEQUENCE</scope>
    <source>
        <strain evidence="5">AP01</strain>
        <tissue evidence="5">Mycelium</tissue>
    </source>
</reference>
<dbReference type="PANTHER" id="PTHR22792">
    <property type="entry name" value="LUPUS LA PROTEIN-RELATED"/>
    <property type="match status" value="1"/>
</dbReference>
<protein>
    <recommendedName>
        <fullName evidence="4">HTH La-type RNA-binding domain-containing protein</fullName>
    </recommendedName>
</protein>
<feature type="region of interest" description="Disordered" evidence="3">
    <location>
        <begin position="533"/>
        <end position="594"/>
    </location>
</feature>
<evidence type="ECO:0000313" key="6">
    <source>
        <dbReference type="Proteomes" id="UP000775547"/>
    </source>
</evidence>
<feature type="compositionally biased region" description="Gly residues" evidence="3">
    <location>
        <begin position="945"/>
        <end position="969"/>
    </location>
</feature>
<keyword evidence="6" id="KW-1185">Reference proteome</keyword>
<evidence type="ECO:0000256" key="1">
    <source>
        <dbReference type="ARBA" id="ARBA00022884"/>
    </source>
</evidence>
<dbReference type="Gene3D" id="1.10.10.10">
    <property type="entry name" value="Winged helix-like DNA-binding domain superfamily/Winged helix DNA-binding domain"/>
    <property type="match status" value="1"/>
</dbReference>
<feature type="region of interest" description="Disordered" evidence="3">
    <location>
        <begin position="1051"/>
        <end position="1075"/>
    </location>
</feature>
<feature type="compositionally biased region" description="Acidic residues" evidence="3">
    <location>
        <begin position="1214"/>
        <end position="1230"/>
    </location>
</feature>
<feature type="compositionally biased region" description="Polar residues" evidence="3">
    <location>
        <begin position="1201"/>
        <end position="1210"/>
    </location>
</feature>
<dbReference type="CDD" id="cd07323">
    <property type="entry name" value="LAM"/>
    <property type="match status" value="1"/>
</dbReference>
<proteinExistence type="predicted"/>
<gene>
    <name evidence="5" type="ORF">DXG03_008636</name>
</gene>
<dbReference type="Pfam" id="PF05383">
    <property type="entry name" value="La"/>
    <property type="match status" value="1"/>
</dbReference>
<comment type="caution">
    <text evidence="5">The sequence shown here is derived from an EMBL/GenBank/DDBJ whole genome shotgun (WGS) entry which is preliminary data.</text>
</comment>
<feature type="region of interest" description="Disordered" evidence="3">
    <location>
        <begin position="47"/>
        <end position="105"/>
    </location>
</feature>
<dbReference type="GO" id="GO:0010494">
    <property type="term" value="C:cytoplasmic stress granule"/>
    <property type="evidence" value="ECO:0007669"/>
    <property type="project" value="TreeGrafter"/>
</dbReference>
<dbReference type="SMART" id="SM00715">
    <property type="entry name" value="LA"/>
    <property type="match status" value="1"/>
</dbReference>
<keyword evidence="1 2" id="KW-0694">RNA-binding</keyword>
<dbReference type="InterPro" id="IPR045180">
    <property type="entry name" value="La_dom_prot"/>
</dbReference>
<dbReference type="InterPro" id="IPR036390">
    <property type="entry name" value="WH_DNA-bd_sf"/>
</dbReference>
<feature type="compositionally biased region" description="Low complexity" evidence="3">
    <location>
        <begin position="1062"/>
        <end position="1071"/>
    </location>
</feature>
<sequence>MVSPSTSSLPKNPPLSYADRAKKAQSIRSPISHHTHVQFTTSAVVSCLSPPDLSNSSSTYKPVEVAPKVLEHKPTPPPGPSTTDSSKTQTHHTPHSTSTPRTSSDLATKALSIVVAHTDAPKVPAVNVWSLRMEQMAARATPSQPPPQSQLPASQSMPIPPKSALSLDKPHQSQAQSSNLSAANVHGLMSTVPVHHDPFIVRTNINPARPVTAIDTESWPEVGKSIPLTATASEHHGSGSGSPTSAAPAIETNSAGTNASRKSEKSKSKWVPIPPSELQAAADALAPATKSRSRHNSESRKQPRSNSGANFSSPNPITGHGSSQSRIQSGAQSRSESLQSSPRFPRGRRLPEEITSANGYPLRQVQGAPSSGSASTSGAVVDVNANGSLDTPEATYPSSVYTHGQIQSSSPQNAAANVAPPSTPPQAHPHLDPAFNVHNPNQPIPPPQVKPGQFPLPPPHMQMHPLPTRPNFVSHSTHHGYNSHGPSPGGTPPLPHPSGPYPHHPHHLLGPPPMVGMGPAPYPPYPIYTPYDPHAHPHPQPQYGFYPPSGSGHHSPVYTPRPPPHHGAGAPHFVPYPPRGYEHRGVPPGHLPPHVPGYGERVTEMHASEIEGLERAGEGETGNIARDATTSPPHARPPPPKLSLPVAGYRPAAAAVPSPPAHIAPSGVAGGSNGRVVFGSIGVSGTNTCPSPALFPNGVGVTHDEQGGGNTEGNNEEKTFTKYSIGVAPGEGLKTQSQSQSGKRSRAEENRIKEADAPETKVIDLTLTDYKTRDAKWEFGTATSTTITTSEATVRSIAPDAPVTEEGNGVKEPKTLPPILSSITGFELPLQTSFALTASSPRQLQMRLQQLSGTAREDTDAPGGDADPFEVKDYGYGFGLGSRSHGSMSPPHANGAGVQVQGQEKSGNGSAESERDNEKDAGARDPRYRDKRDLEVPVRSKRGYHSGGGGYGGEGRGGYGNRRGRGMNGYGRGYGRGRGGGGGFQPPHHHQNRGAPPFPVTPPSGPGFHLMVNSSMLGAGPGDMNGFYAPHPQQRPNLNLTTTYIPTGFENYGPPIPPAPPSQQQQLGAPSHPTPPVPVPVSHISFPLDPTRWYLLGQLEYYLSPQNMAQDFFLRRQMNSRGWVPISLIASFNRVRQLTMDYQLVRDVLMLSSVVNVQDEWVRMTSWEQFVLPDAAPSSVERGSEVETHSRGYHGEHFSRQGGNESSAPTMQGDEPDAEGEGEVYDDEEEDVVFVMTREEAAGAIV</sequence>
<feature type="compositionally biased region" description="Polar residues" evidence="3">
    <location>
        <begin position="304"/>
        <end position="342"/>
    </location>
</feature>
<feature type="compositionally biased region" description="Polar residues" evidence="3">
    <location>
        <begin position="900"/>
        <end position="911"/>
    </location>
</feature>
<feature type="region of interest" description="Disordered" evidence="3">
    <location>
        <begin position="1178"/>
        <end position="1230"/>
    </location>
</feature>
<feature type="region of interest" description="Disordered" evidence="3">
    <location>
        <begin position="137"/>
        <end position="180"/>
    </location>
</feature>
<feature type="region of interest" description="Disordered" evidence="3">
    <location>
        <begin position="850"/>
        <end position="969"/>
    </location>
</feature>
<name>A0A9P7KCN1_9AGAR</name>
<dbReference type="GO" id="GO:0003723">
    <property type="term" value="F:RNA binding"/>
    <property type="evidence" value="ECO:0007669"/>
    <property type="project" value="UniProtKB-UniRule"/>
</dbReference>
<feature type="region of interest" description="Disordered" evidence="3">
    <location>
        <begin position="976"/>
        <end position="995"/>
    </location>
</feature>